<accession>A0A0R2K5V2</accession>
<gene>
    <name evidence="2" type="ORF">IV43_GL001004</name>
</gene>
<evidence type="ECO:0000313" key="3">
    <source>
        <dbReference type="Proteomes" id="UP000051491"/>
    </source>
</evidence>
<dbReference type="AlphaFoldDB" id="A0A0R2K5V2"/>
<keyword evidence="1" id="KW-1133">Transmembrane helix</keyword>
<feature type="transmembrane region" description="Helical" evidence="1">
    <location>
        <begin position="20"/>
        <end position="43"/>
    </location>
</feature>
<evidence type="ECO:0000313" key="2">
    <source>
        <dbReference type="EMBL" id="KRN84915.1"/>
    </source>
</evidence>
<protein>
    <submittedName>
        <fullName evidence="2">Uncharacterized protein</fullName>
    </submittedName>
</protein>
<keyword evidence="1" id="KW-0812">Transmembrane</keyword>
<keyword evidence="1" id="KW-0472">Membrane</keyword>
<proteinExistence type="predicted"/>
<organism evidence="2 3">
    <name type="scientific">Ligilactobacillus acidipiscis</name>
    <dbReference type="NCBI Taxonomy" id="89059"/>
    <lineage>
        <taxon>Bacteria</taxon>
        <taxon>Bacillati</taxon>
        <taxon>Bacillota</taxon>
        <taxon>Bacilli</taxon>
        <taxon>Lactobacillales</taxon>
        <taxon>Lactobacillaceae</taxon>
        <taxon>Ligilactobacillus</taxon>
    </lineage>
</organism>
<dbReference type="EMBL" id="JQBK01000024">
    <property type="protein sequence ID" value="KRN84915.1"/>
    <property type="molecule type" value="Genomic_DNA"/>
</dbReference>
<sequence length="54" mass="6051">MYKSNSGIEMITRVQTNRELSHLILDVSITMIIVTPLTSSAILQSAPFNNLKLF</sequence>
<name>A0A0R2K5V2_9LACO</name>
<reference evidence="2 3" key="1">
    <citation type="journal article" date="2015" name="Genome Announc.">
        <title>Expanding the biotechnology potential of lactobacilli through comparative genomics of 213 strains and associated genera.</title>
        <authorList>
            <person name="Sun Z."/>
            <person name="Harris H.M."/>
            <person name="McCann A."/>
            <person name="Guo C."/>
            <person name="Argimon S."/>
            <person name="Zhang W."/>
            <person name="Yang X."/>
            <person name="Jeffery I.B."/>
            <person name="Cooney J.C."/>
            <person name="Kagawa T.F."/>
            <person name="Liu W."/>
            <person name="Song Y."/>
            <person name="Salvetti E."/>
            <person name="Wrobel A."/>
            <person name="Rasinkangas P."/>
            <person name="Parkhill J."/>
            <person name="Rea M.C."/>
            <person name="O'Sullivan O."/>
            <person name="Ritari J."/>
            <person name="Douillard F.P."/>
            <person name="Paul Ross R."/>
            <person name="Yang R."/>
            <person name="Briner A.E."/>
            <person name="Felis G.E."/>
            <person name="de Vos W.M."/>
            <person name="Barrangou R."/>
            <person name="Klaenhammer T.R."/>
            <person name="Caufield P.W."/>
            <person name="Cui Y."/>
            <person name="Zhang H."/>
            <person name="O'Toole P.W."/>
        </authorList>
    </citation>
    <scope>NUCLEOTIDE SEQUENCE [LARGE SCALE GENOMIC DNA]</scope>
    <source>
        <strain evidence="2 3">DSM 15353</strain>
    </source>
</reference>
<comment type="caution">
    <text evidence="2">The sequence shown here is derived from an EMBL/GenBank/DDBJ whole genome shotgun (WGS) entry which is preliminary data.</text>
</comment>
<dbReference type="Proteomes" id="UP000051491">
    <property type="component" value="Unassembled WGS sequence"/>
</dbReference>
<evidence type="ECO:0000256" key="1">
    <source>
        <dbReference type="SAM" id="Phobius"/>
    </source>
</evidence>